<sequence>MKFKKTQGNEKNKSSFPFSMLFHFISLRYQKNIERDG</sequence>
<gene>
    <name evidence="1" type="ORF">POREN0001_1279</name>
</gene>
<name>C3J836_POREA</name>
<evidence type="ECO:0000313" key="1">
    <source>
        <dbReference type="EMBL" id="EEN83567.1"/>
    </source>
</evidence>
<dbReference type="AlphaFoldDB" id="C3J836"/>
<dbReference type="EMBL" id="ACNN01000005">
    <property type="protein sequence ID" value="EEN83567.1"/>
    <property type="molecule type" value="Genomic_DNA"/>
</dbReference>
<proteinExistence type="predicted"/>
<dbReference type="STRING" id="553175.POREN0001_1279"/>
<evidence type="ECO:0000313" key="2">
    <source>
        <dbReference type="Proteomes" id="UP000004295"/>
    </source>
</evidence>
<organism evidence="1 2">
    <name type="scientific">Porphyromonas endodontalis (strain ATCC 35406 / DSM 24491 / JCM 8526 / CCUG 16442 / BCRC 14492 / NCTC 13058 / HG 370)</name>
    <name type="common">Bacteroides endodontalis</name>
    <dbReference type="NCBI Taxonomy" id="553175"/>
    <lineage>
        <taxon>Bacteria</taxon>
        <taxon>Pseudomonadati</taxon>
        <taxon>Bacteroidota</taxon>
        <taxon>Bacteroidia</taxon>
        <taxon>Bacteroidales</taxon>
        <taxon>Porphyromonadaceae</taxon>
        <taxon>Porphyromonas</taxon>
    </lineage>
</organism>
<dbReference type="Proteomes" id="UP000004295">
    <property type="component" value="Unassembled WGS sequence"/>
</dbReference>
<keyword evidence="2" id="KW-1185">Reference proteome</keyword>
<comment type="caution">
    <text evidence="1">The sequence shown here is derived from an EMBL/GenBank/DDBJ whole genome shotgun (WGS) entry which is preliminary data.</text>
</comment>
<accession>C3J836</accession>
<reference evidence="1 2" key="1">
    <citation type="submission" date="2009-04" db="EMBL/GenBank/DDBJ databases">
        <authorList>
            <person name="Sebastian Y."/>
            <person name="Madupu R."/>
            <person name="Durkin A.S."/>
            <person name="Torralba M."/>
            <person name="Methe B."/>
            <person name="Sutton G.G."/>
            <person name="Strausberg R.L."/>
            <person name="Nelson K.E."/>
        </authorList>
    </citation>
    <scope>NUCLEOTIDE SEQUENCE [LARGE SCALE GENOMIC DNA]</scope>
    <source>
        <strain evidence="2">ATCC 35406 / BCRC 14492 / JCM 8526 / NCTC 13058 / HG 370</strain>
    </source>
</reference>
<protein>
    <submittedName>
        <fullName evidence="1">Uncharacterized protein</fullName>
    </submittedName>
</protein>